<feature type="signal peptide" evidence="1">
    <location>
        <begin position="1"/>
        <end position="23"/>
    </location>
</feature>
<gene>
    <name evidence="2" type="ORF">SAMN05192581_10626</name>
</gene>
<evidence type="ECO:0008006" key="4">
    <source>
        <dbReference type="Google" id="ProtNLM"/>
    </source>
</evidence>
<dbReference type="EMBL" id="FMYE01000062">
    <property type="protein sequence ID" value="SDB79126.1"/>
    <property type="molecule type" value="Genomic_DNA"/>
</dbReference>
<feature type="chain" id="PRO_5010324983" description="DUF1566 domain-containing protein" evidence="1">
    <location>
        <begin position="24"/>
        <end position="428"/>
    </location>
</feature>
<proteinExistence type="predicted"/>
<dbReference type="PROSITE" id="PS51257">
    <property type="entry name" value="PROKAR_LIPOPROTEIN"/>
    <property type="match status" value="1"/>
</dbReference>
<evidence type="ECO:0000313" key="3">
    <source>
        <dbReference type="Proteomes" id="UP000183670"/>
    </source>
</evidence>
<name>A0A1G6GD74_BACOV</name>
<accession>A0A1G6GD74</accession>
<protein>
    <recommendedName>
        <fullName evidence="4">DUF1566 domain-containing protein</fullName>
    </recommendedName>
</protein>
<evidence type="ECO:0000313" key="2">
    <source>
        <dbReference type="EMBL" id="SDB79126.1"/>
    </source>
</evidence>
<reference evidence="2 3" key="1">
    <citation type="submission" date="2016-10" db="EMBL/GenBank/DDBJ databases">
        <authorList>
            <person name="de Groot N.N."/>
        </authorList>
    </citation>
    <scope>NUCLEOTIDE SEQUENCE [LARGE SCALE GENOMIC DNA]</scope>
    <source>
        <strain evidence="2 3">NLAE-zl-C500</strain>
    </source>
</reference>
<evidence type="ECO:0000256" key="1">
    <source>
        <dbReference type="SAM" id="SignalP"/>
    </source>
</evidence>
<organism evidence="2 3">
    <name type="scientific">Bacteroides ovatus</name>
    <dbReference type="NCBI Taxonomy" id="28116"/>
    <lineage>
        <taxon>Bacteria</taxon>
        <taxon>Pseudomonadati</taxon>
        <taxon>Bacteroidota</taxon>
        <taxon>Bacteroidia</taxon>
        <taxon>Bacteroidales</taxon>
        <taxon>Bacteroidaceae</taxon>
        <taxon>Bacteroides</taxon>
    </lineage>
</organism>
<dbReference type="Proteomes" id="UP000183670">
    <property type="component" value="Unassembled WGS sequence"/>
</dbReference>
<keyword evidence="1" id="KW-0732">Signal</keyword>
<dbReference type="AlphaFoldDB" id="A0A1G6GD74"/>
<sequence length="428" mass="46624">MKSKILLALVGMAAMFTGCNNDATENFIASKVTSFSVAVDNGVNTRAEVADKPTRYIMELYKGATAMGAAHAIPVVQDKGTFDVILEDGQEYTALFWADYGMIGSANNEYDAADLRAVKVAKQPTKVAFSGMKRFTVGTTTGYTDVTLTHAVAQVTFEQTAALTSATNSLKVTYTESYSLNVENNSGTKIEGTLTHTFNYNTTEAGILGTSYYIAGQGDTKTMMTVKAQLNQDTEKEIPNVTFERNYRTNIKGKYSDTQTVTFSVTCDNAWNSSDNEVTVPEPVVELKVGDWYPAGATKENAVGVVFEITDGGEHGKIVSMDETEGNWNTAQAWKSSKGLPSGMIWVCPSEAELHTLYTAWNGSDSETADNTARAAFNTKLDTAISADNYWTDFENSTIGGWYVNFSTNRFGYFSISNTCKIRAISNF</sequence>